<comment type="subcellular location">
    <subcellularLocation>
        <location evidence="1">Membrane</location>
        <topology evidence="1">Multi-pass membrane protein</topology>
    </subcellularLocation>
</comment>
<dbReference type="OrthoDB" id="8576060at2"/>
<dbReference type="EMBL" id="CP027666">
    <property type="protein sequence ID" value="AVO33168.1"/>
    <property type="molecule type" value="Genomic_DNA"/>
</dbReference>
<evidence type="ECO:0000256" key="4">
    <source>
        <dbReference type="ARBA" id="ARBA00023136"/>
    </source>
</evidence>
<protein>
    <submittedName>
        <fullName evidence="7">Polymerase</fullName>
    </submittedName>
</protein>
<evidence type="ECO:0000256" key="2">
    <source>
        <dbReference type="ARBA" id="ARBA00022692"/>
    </source>
</evidence>
<keyword evidence="2 5" id="KW-0812">Transmembrane</keyword>
<name>A0A2S0MBD1_9BURK</name>
<keyword evidence="4 5" id="KW-0472">Membrane</keyword>
<reference evidence="7 8" key="1">
    <citation type="submission" date="2018-03" db="EMBL/GenBank/DDBJ databases">
        <title>Genome sequencing of Ottowia sp.</title>
        <authorList>
            <person name="Kim S.-J."/>
            <person name="Heo J."/>
            <person name="Kwon S.-W."/>
        </authorList>
    </citation>
    <scope>NUCLEOTIDE SEQUENCE [LARGE SCALE GENOMIC DNA]</scope>
    <source>
        <strain evidence="7 8">KADR8-3</strain>
    </source>
</reference>
<feature type="transmembrane region" description="Helical" evidence="5">
    <location>
        <begin position="107"/>
        <end position="127"/>
    </location>
</feature>
<dbReference type="InterPro" id="IPR051533">
    <property type="entry name" value="WaaL-like"/>
</dbReference>
<dbReference type="InterPro" id="IPR007016">
    <property type="entry name" value="O-antigen_ligase-rel_domated"/>
</dbReference>
<accession>A0A2S0MBD1</accession>
<sequence>MNLTEATHLRLTSLAAFLVPALALWLPSGYAWGTALLLVGALLGWPCWLRWPTAPATRWLAGAVLVMALVWLHGSDWSKGVAVLNKPVRYLLVVPCLLYLMRFPPQLRFLLAGFAVGAACGGVRAVIEVMVLGLERPWTSAEKTSGAIQLGNLCGLFGVMCWLQLAVYWQRWRWPLRLAVLVCCGLGLLGSLLSQTRGGWLAIALCLPVLVWLIARWVSRRRAVLAIAVLCVPVVPLGWHMAPQLEQRLDWAIHEVTSYESTGDANTSVGQRLDHWKLAWAMGKDKPLLGWGEVGYVEEKARRVAAGQASPVILEFGHAHNEVLDMFVKRGLIGVAGLGMLYFVPLALFWPRRRTVGTNAALPLEDDVCIRLMGVTVVLAHMGFGLTQVFFAHYNGVVIYLALTSLLWASLHPHLANAATQGQGGWRPKAVGAPRS</sequence>
<feature type="transmembrane region" description="Helical" evidence="5">
    <location>
        <begin position="80"/>
        <end position="100"/>
    </location>
</feature>
<evidence type="ECO:0000313" key="8">
    <source>
        <dbReference type="Proteomes" id="UP000239709"/>
    </source>
</evidence>
<evidence type="ECO:0000259" key="6">
    <source>
        <dbReference type="Pfam" id="PF04932"/>
    </source>
</evidence>
<evidence type="ECO:0000256" key="3">
    <source>
        <dbReference type="ARBA" id="ARBA00022989"/>
    </source>
</evidence>
<evidence type="ECO:0000256" key="1">
    <source>
        <dbReference type="ARBA" id="ARBA00004141"/>
    </source>
</evidence>
<evidence type="ECO:0000313" key="7">
    <source>
        <dbReference type="EMBL" id="AVO33168.1"/>
    </source>
</evidence>
<dbReference type="PANTHER" id="PTHR37422:SF13">
    <property type="entry name" value="LIPOPOLYSACCHARIDE BIOSYNTHESIS PROTEIN PA4999-RELATED"/>
    <property type="match status" value="1"/>
</dbReference>
<feature type="transmembrane region" description="Helical" evidence="5">
    <location>
        <begin position="147"/>
        <end position="169"/>
    </location>
</feature>
<dbReference type="Pfam" id="PF04932">
    <property type="entry name" value="Wzy_C"/>
    <property type="match status" value="1"/>
</dbReference>
<gene>
    <name evidence="7" type="ORF">C6570_02035</name>
</gene>
<keyword evidence="3 5" id="KW-1133">Transmembrane helix</keyword>
<feature type="transmembrane region" description="Helical" evidence="5">
    <location>
        <begin position="31"/>
        <end position="49"/>
    </location>
</feature>
<dbReference type="RefSeq" id="WP_106701600.1">
    <property type="nucleotide sequence ID" value="NZ_CP027666.1"/>
</dbReference>
<proteinExistence type="predicted"/>
<evidence type="ECO:0000256" key="5">
    <source>
        <dbReference type="SAM" id="Phobius"/>
    </source>
</evidence>
<feature type="transmembrane region" description="Helical" evidence="5">
    <location>
        <begin position="7"/>
        <end position="25"/>
    </location>
</feature>
<dbReference type="AlphaFoldDB" id="A0A2S0MBD1"/>
<feature type="transmembrane region" description="Helical" evidence="5">
    <location>
        <begin position="56"/>
        <end position="74"/>
    </location>
</feature>
<dbReference type="PANTHER" id="PTHR37422">
    <property type="entry name" value="TEICHURONIC ACID BIOSYNTHESIS PROTEIN TUAE"/>
    <property type="match status" value="1"/>
</dbReference>
<feature type="domain" description="O-antigen ligase-related" evidence="6">
    <location>
        <begin position="185"/>
        <end position="337"/>
    </location>
</feature>
<feature type="transmembrane region" description="Helical" evidence="5">
    <location>
        <begin position="199"/>
        <end position="218"/>
    </location>
</feature>
<organism evidence="7 8">
    <name type="scientific">Ottowia oryzae</name>
    <dbReference type="NCBI Taxonomy" id="2109914"/>
    <lineage>
        <taxon>Bacteria</taxon>
        <taxon>Pseudomonadati</taxon>
        <taxon>Pseudomonadota</taxon>
        <taxon>Betaproteobacteria</taxon>
        <taxon>Burkholderiales</taxon>
        <taxon>Comamonadaceae</taxon>
        <taxon>Ottowia</taxon>
    </lineage>
</organism>
<feature type="transmembrane region" description="Helical" evidence="5">
    <location>
        <begin position="331"/>
        <end position="350"/>
    </location>
</feature>
<keyword evidence="8" id="KW-1185">Reference proteome</keyword>
<feature type="transmembrane region" description="Helical" evidence="5">
    <location>
        <begin position="176"/>
        <end position="193"/>
    </location>
</feature>
<dbReference type="Proteomes" id="UP000239709">
    <property type="component" value="Chromosome"/>
</dbReference>
<feature type="transmembrane region" description="Helical" evidence="5">
    <location>
        <begin position="397"/>
        <end position="419"/>
    </location>
</feature>
<dbReference type="KEGG" id="otk:C6570_02035"/>
<dbReference type="GO" id="GO:0016020">
    <property type="term" value="C:membrane"/>
    <property type="evidence" value="ECO:0007669"/>
    <property type="project" value="UniProtKB-SubCell"/>
</dbReference>
<feature type="transmembrane region" description="Helical" evidence="5">
    <location>
        <begin position="223"/>
        <end position="242"/>
    </location>
</feature>